<dbReference type="Gene3D" id="3.40.50.12580">
    <property type="match status" value="1"/>
</dbReference>
<comment type="caution">
    <text evidence="1">The sequence shown here is derived from an EMBL/GenBank/DDBJ whole genome shotgun (WGS) entry which is preliminary data.</text>
</comment>
<sequence>MNRYTQNYWTIFLHYVKDFESLQYKGYALSYLIHFPSLIRKHQTLWSQLDTVHLTEKSVDAKDVQETYNQYLQTLQPKKSVKQKQGKVAIIADRLIRLPKKIFTDHFPSQQTMVIITSNSDDKSKLERDNAAFYENIGIPFQYLSDYKQSVKGPRNQLMLQLSNLFEKYKKHPIYQDEMFQKMFRVKLDATIHLIEMVEKMADSKSISCFVISSPNHYGRVVAFVAAKKGIPTVCLQHGIIGNEFGYIPKVATVDAVYGQFEVDWYLRKGAIKSSLAIIGHPRFDLAFSKPTYSRTHFSKLLGIDRKKKTVLLIVREERHLIKWQQLVNKISKHADVNIILRDFENNQAHSLLAKYPFIRSTKSLELYDILPNVDAVVSYASTVALEAMLVGKPVFIMHSRLKSYSGYYDSLAPLVQKDPVILAKQVIAYFINEKYRQQADKVREKFLSYSYPNKAASGLKLKNLILRLVKE</sequence>
<evidence type="ECO:0008006" key="3">
    <source>
        <dbReference type="Google" id="ProtNLM"/>
    </source>
</evidence>
<organism evidence="1 2">
    <name type="scientific">Gracilibacillus oryzae</name>
    <dbReference type="NCBI Taxonomy" id="1672701"/>
    <lineage>
        <taxon>Bacteria</taxon>
        <taxon>Bacillati</taxon>
        <taxon>Bacillota</taxon>
        <taxon>Bacilli</taxon>
        <taxon>Bacillales</taxon>
        <taxon>Bacillaceae</taxon>
        <taxon>Gracilibacillus</taxon>
    </lineage>
</organism>
<keyword evidence="2" id="KW-1185">Reference proteome</keyword>
<dbReference type="OrthoDB" id="2622399at2"/>
<dbReference type="AlphaFoldDB" id="A0A7C8GTW8"/>
<dbReference type="EMBL" id="WEID01000052">
    <property type="protein sequence ID" value="KAB8135801.1"/>
    <property type="molecule type" value="Genomic_DNA"/>
</dbReference>
<dbReference type="InterPro" id="IPR043148">
    <property type="entry name" value="TagF_C"/>
</dbReference>
<protein>
    <recommendedName>
        <fullName evidence="3">Lipid-A-disaccharide synthase</fullName>
    </recommendedName>
</protein>
<proteinExistence type="predicted"/>
<dbReference type="Proteomes" id="UP000480246">
    <property type="component" value="Unassembled WGS sequence"/>
</dbReference>
<accession>A0A7C8GTW8</accession>
<reference evidence="1 2" key="1">
    <citation type="submission" date="2019-10" db="EMBL/GenBank/DDBJ databases">
        <title>Gracilibacillus sp. nov. isolated from rice seeds.</title>
        <authorList>
            <person name="He S."/>
        </authorList>
    </citation>
    <scope>NUCLEOTIDE SEQUENCE [LARGE SCALE GENOMIC DNA]</scope>
    <source>
        <strain evidence="1 2">TD8</strain>
    </source>
</reference>
<evidence type="ECO:0000313" key="1">
    <source>
        <dbReference type="EMBL" id="KAB8135801.1"/>
    </source>
</evidence>
<evidence type="ECO:0000313" key="2">
    <source>
        <dbReference type="Proteomes" id="UP000480246"/>
    </source>
</evidence>
<name>A0A7C8GTW8_9BACI</name>
<dbReference type="RefSeq" id="WP_153403343.1">
    <property type="nucleotide sequence ID" value="NZ_ML762430.1"/>
</dbReference>
<dbReference type="SUPFAM" id="SSF53756">
    <property type="entry name" value="UDP-Glycosyltransferase/glycogen phosphorylase"/>
    <property type="match status" value="1"/>
</dbReference>
<gene>
    <name evidence="1" type="ORF">F9U64_11070</name>
</gene>